<keyword evidence="3" id="KW-1185">Reference proteome</keyword>
<accession>A0A2T0JXH4</accession>
<dbReference type="EMBL" id="PVMZ01000027">
    <property type="protein sequence ID" value="PRX12671.1"/>
    <property type="molecule type" value="Genomic_DNA"/>
</dbReference>
<name>A0A2T0JXH4_9ACTN</name>
<evidence type="ECO:0000256" key="1">
    <source>
        <dbReference type="SAM" id="MobiDB-lite"/>
    </source>
</evidence>
<protein>
    <submittedName>
        <fullName evidence="2">Uncharacterized protein</fullName>
    </submittedName>
</protein>
<dbReference type="AlphaFoldDB" id="A0A2T0JXH4"/>
<evidence type="ECO:0000313" key="3">
    <source>
        <dbReference type="Proteomes" id="UP000239415"/>
    </source>
</evidence>
<organism evidence="2 3">
    <name type="scientific">Actinoplanes italicus</name>
    <dbReference type="NCBI Taxonomy" id="113567"/>
    <lineage>
        <taxon>Bacteria</taxon>
        <taxon>Bacillati</taxon>
        <taxon>Actinomycetota</taxon>
        <taxon>Actinomycetes</taxon>
        <taxon>Micromonosporales</taxon>
        <taxon>Micromonosporaceae</taxon>
        <taxon>Actinoplanes</taxon>
    </lineage>
</organism>
<dbReference type="Proteomes" id="UP000239415">
    <property type="component" value="Unassembled WGS sequence"/>
</dbReference>
<comment type="caution">
    <text evidence="2">The sequence shown here is derived from an EMBL/GenBank/DDBJ whole genome shotgun (WGS) entry which is preliminary data.</text>
</comment>
<reference evidence="2 3" key="1">
    <citation type="submission" date="2018-03" db="EMBL/GenBank/DDBJ databases">
        <title>Genomic Encyclopedia of Archaeal and Bacterial Type Strains, Phase II (KMG-II): from individual species to whole genera.</title>
        <authorList>
            <person name="Goeker M."/>
        </authorList>
    </citation>
    <scope>NUCLEOTIDE SEQUENCE [LARGE SCALE GENOMIC DNA]</scope>
    <source>
        <strain evidence="2 3">DSM 43146</strain>
    </source>
</reference>
<feature type="region of interest" description="Disordered" evidence="1">
    <location>
        <begin position="36"/>
        <end position="59"/>
    </location>
</feature>
<sequence length="107" mass="10995">MAVFLLAVSLLSPPGNFGADVESPVVAVMQASCGHGHPVDPAPSHEQRQGDTWTTAAQPRLRPPVEMTGFILPVVLTAPGLVAVPLPAADCVTATDAVPARPGVLRI</sequence>
<evidence type="ECO:0000313" key="2">
    <source>
        <dbReference type="EMBL" id="PRX12671.1"/>
    </source>
</evidence>
<gene>
    <name evidence="2" type="ORF">CLV67_12794</name>
</gene>
<proteinExistence type="predicted"/>